<dbReference type="Pfam" id="PF22124">
    <property type="entry name" value="Glyco_hydro_95_cat"/>
    <property type="match status" value="1"/>
</dbReference>
<evidence type="ECO:0000313" key="5">
    <source>
        <dbReference type="Proteomes" id="UP000184267"/>
    </source>
</evidence>
<dbReference type="Gene3D" id="1.50.10.10">
    <property type="match status" value="1"/>
</dbReference>
<feature type="domain" description="Glycosyl hydrolase family 95 N-terminal" evidence="1">
    <location>
        <begin position="29"/>
        <end position="285"/>
    </location>
</feature>
<evidence type="ECO:0000259" key="1">
    <source>
        <dbReference type="Pfam" id="PF14498"/>
    </source>
</evidence>
<name>A0A1M2VFQ3_TRAPU</name>
<dbReference type="InterPro" id="IPR008928">
    <property type="entry name" value="6-hairpin_glycosidase_sf"/>
</dbReference>
<dbReference type="Pfam" id="PF14498">
    <property type="entry name" value="Glyco_hyd_65N_2"/>
    <property type="match status" value="1"/>
</dbReference>
<gene>
    <name evidence="4" type="ORF">TRAPUB_2690</name>
</gene>
<dbReference type="InterPro" id="IPR054363">
    <property type="entry name" value="GH95_cat"/>
</dbReference>
<dbReference type="STRING" id="154538.A0A1M2VFQ3"/>
<dbReference type="PIRSF" id="PIRSF007663">
    <property type="entry name" value="UCP007663"/>
    <property type="match status" value="1"/>
</dbReference>
<dbReference type="EMBL" id="MNAD01001309">
    <property type="protein sequence ID" value="OJT06415.1"/>
    <property type="molecule type" value="Genomic_DNA"/>
</dbReference>
<dbReference type="InterPro" id="IPR012341">
    <property type="entry name" value="6hp_glycosidase-like_sf"/>
</dbReference>
<feature type="domain" description="Glycosyl hydrolase family 95 catalytic" evidence="3">
    <location>
        <begin position="318"/>
        <end position="742"/>
    </location>
</feature>
<dbReference type="Pfam" id="PF21307">
    <property type="entry name" value="Glyco_hydro_95_C"/>
    <property type="match status" value="1"/>
</dbReference>
<keyword evidence="5" id="KW-1185">Reference proteome</keyword>
<dbReference type="OMA" id="KVWRGAC"/>
<reference evidence="4 5" key="1">
    <citation type="submission" date="2016-10" db="EMBL/GenBank/DDBJ databases">
        <title>Genome sequence of the basidiomycete white-rot fungus Trametes pubescens.</title>
        <authorList>
            <person name="Makela M.R."/>
            <person name="Granchi Z."/>
            <person name="Peng M."/>
            <person name="De Vries R.P."/>
            <person name="Grigoriev I."/>
            <person name="Riley R."/>
            <person name="Hilden K."/>
        </authorList>
    </citation>
    <scope>NUCLEOTIDE SEQUENCE [LARGE SCALE GENOMIC DNA]</scope>
    <source>
        <strain evidence="4 5">FBCC735</strain>
    </source>
</reference>
<dbReference type="AlphaFoldDB" id="A0A1M2VFQ3"/>
<evidence type="ECO:0000313" key="4">
    <source>
        <dbReference type="EMBL" id="OJT06415.1"/>
    </source>
</evidence>
<dbReference type="GO" id="GO:0005975">
    <property type="term" value="P:carbohydrate metabolic process"/>
    <property type="evidence" value="ECO:0007669"/>
    <property type="project" value="InterPro"/>
</dbReference>
<dbReference type="PANTHER" id="PTHR31084">
    <property type="entry name" value="ALPHA-L-FUCOSIDASE 2"/>
    <property type="match status" value="1"/>
</dbReference>
<proteinExistence type="predicted"/>
<dbReference type="PANTHER" id="PTHR31084:SF3">
    <property type="entry name" value="ALPHA-FUCOSIDASE A"/>
    <property type="match status" value="1"/>
</dbReference>
<dbReference type="InterPro" id="IPR049053">
    <property type="entry name" value="AFCA-like_C"/>
</dbReference>
<sequence>MADVQVAFAATLSTVVAAPPAFPSSGNCLWYKQPGRFDDWASDWLPVGNGFLAATLLGETVQEVTQLNIESLWSGGPFQDPSYNGGNKQPSEQAATAEAMQEIRQSIFESDSGTIDNIEQLTTDAGAYGSYIGAGYFLASLDLSGPVSDYFRWLDLDSAVHGTQWTQGNMTFIRETFCSHPAEACIQHINASSALPALTFAYSVAPESGIPTPTIACFDNSTLQITGNASDPGMAFEFLARVTALASGDAASSVSCTSSGANATLTVNGAQDITLTWVGGTNYDMDAGDAAHDFSFQGADPHDALLTLLTPATASSASFDSLRTAHAEDFTSIISQFALDLGQTPDFDTPTDVLKEQYTTDVGNTYLEWVLFNYGRFLLATSARGVLPANLQGKWGKDSSNPWSADGCADSNINIQMNYWFAELTGMDVVTPLFDYFEKTWVPRGSQTAQVLYNISEGWVTHNEGIAMHEIEYYSPANQIFGHTGMKGGGNTASWADYPESNAWMMFHVWDHFDFTQDVAWFKAQGWPLLKSAAQFHLQKLVPDLRFNDSTLVVSPCNSPEQVPITLGCAHAQQVIWQLFNAVEKGFPASEVTSKRAQMDKGVHVGSWGQLQEWKVDMDSPTDTHRHLSHLIGLYPGYAITGYNPSVQATAQNLTQEQVLAAAETSLIHRGNGTGPDADSGWEKVWRAACWAQLQNATEFYHELSYAVERNFAQNLFSQYSPSGDPIFQIDANFGYPAALLNGLIQTPDSASLSDIFTVSVLPALPAQWKSGSIRGARLRGGLSVSFSWGPMPTLTSLTVSADANASPRKVRVVHGGKELAAFNVKPGMRMQIV</sequence>
<accession>A0A1M2VFQ3</accession>
<dbReference type="Proteomes" id="UP000184267">
    <property type="component" value="Unassembled WGS sequence"/>
</dbReference>
<protein>
    <submittedName>
        <fullName evidence="4">Uncharacterized protein</fullName>
    </submittedName>
</protein>
<evidence type="ECO:0000259" key="3">
    <source>
        <dbReference type="Pfam" id="PF22124"/>
    </source>
</evidence>
<evidence type="ECO:0000259" key="2">
    <source>
        <dbReference type="Pfam" id="PF21307"/>
    </source>
</evidence>
<comment type="caution">
    <text evidence="4">The sequence shown here is derived from an EMBL/GenBank/DDBJ whole genome shotgun (WGS) entry which is preliminary data.</text>
</comment>
<dbReference type="InterPro" id="IPR016518">
    <property type="entry name" value="Alpha-L-fucosidase"/>
</dbReference>
<organism evidence="4 5">
    <name type="scientific">Trametes pubescens</name>
    <name type="common">White-rot fungus</name>
    <dbReference type="NCBI Taxonomy" id="154538"/>
    <lineage>
        <taxon>Eukaryota</taxon>
        <taxon>Fungi</taxon>
        <taxon>Dikarya</taxon>
        <taxon>Basidiomycota</taxon>
        <taxon>Agaricomycotina</taxon>
        <taxon>Agaricomycetes</taxon>
        <taxon>Polyporales</taxon>
        <taxon>Polyporaceae</taxon>
        <taxon>Trametes</taxon>
    </lineage>
</organism>
<dbReference type="InterPro" id="IPR027414">
    <property type="entry name" value="GH95_N_dom"/>
</dbReference>
<dbReference type="SUPFAM" id="SSF48208">
    <property type="entry name" value="Six-hairpin glycosidases"/>
    <property type="match status" value="1"/>
</dbReference>
<dbReference type="OrthoDB" id="2848340at2759"/>
<feature type="domain" description="Alpha fucosidase A-like C-terminal" evidence="2">
    <location>
        <begin position="758"/>
        <end position="804"/>
    </location>
</feature>
<dbReference type="GO" id="GO:0004560">
    <property type="term" value="F:alpha-L-fucosidase activity"/>
    <property type="evidence" value="ECO:0007669"/>
    <property type="project" value="InterPro"/>
</dbReference>